<feature type="chain" id="PRO_5021468078" evidence="1">
    <location>
        <begin position="23"/>
        <end position="134"/>
    </location>
</feature>
<evidence type="ECO:0000256" key="1">
    <source>
        <dbReference type="SAM" id="SignalP"/>
    </source>
</evidence>
<accession>A0A4Y2G0V6</accession>
<comment type="caution">
    <text evidence="2">The sequence shown here is derived from an EMBL/GenBank/DDBJ whole genome shotgun (WGS) entry which is preliminary data.</text>
</comment>
<keyword evidence="3" id="KW-1185">Reference proteome</keyword>
<sequence>MSFQQALLFVALAVIASVLTEANEKVFCNENLMEEVQNVIDDAPGMILDATLKCLKANKPEAQDADVTVDCNGNSKTIEFKYVLGVDEPMQFAECASSAIVDLEDSITDEERKRIDQLQVRALKLYEKIHEMED</sequence>
<reference evidence="2 3" key="1">
    <citation type="journal article" date="2019" name="Sci. Rep.">
        <title>Orb-weaving spider Araneus ventricosus genome elucidates the spidroin gene catalogue.</title>
        <authorList>
            <person name="Kono N."/>
            <person name="Nakamura H."/>
            <person name="Ohtoshi R."/>
            <person name="Moran D.A.P."/>
            <person name="Shinohara A."/>
            <person name="Yoshida Y."/>
            <person name="Fujiwara M."/>
            <person name="Mori M."/>
            <person name="Tomita M."/>
            <person name="Arakawa K."/>
        </authorList>
    </citation>
    <scope>NUCLEOTIDE SEQUENCE [LARGE SCALE GENOMIC DNA]</scope>
</reference>
<evidence type="ECO:0000313" key="2">
    <source>
        <dbReference type="EMBL" id="GBM46907.1"/>
    </source>
</evidence>
<name>A0A4Y2G0V6_ARAVE</name>
<dbReference type="AlphaFoldDB" id="A0A4Y2G0V6"/>
<organism evidence="2 3">
    <name type="scientific">Araneus ventricosus</name>
    <name type="common">Orbweaver spider</name>
    <name type="synonym">Epeira ventricosa</name>
    <dbReference type="NCBI Taxonomy" id="182803"/>
    <lineage>
        <taxon>Eukaryota</taxon>
        <taxon>Metazoa</taxon>
        <taxon>Ecdysozoa</taxon>
        <taxon>Arthropoda</taxon>
        <taxon>Chelicerata</taxon>
        <taxon>Arachnida</taxon>
        <taxon>Araneae</taxon>
        <taxon>Araneomorphae</taxon>
        <taxon>Entelegynae</taxon>
        <taxon>Araneoidea</taxon>
        <taxon>Araneidae</taxon>
        <taxon>Araneus</taxon>
    </lineage>
</organism>
<proteinExistence type="predicted"/>
<keyword evidence="1" id="KW-0732">Signal</keyword>
<feature type="signal peptide" evidence="1">
    <location>
        <begin position="1"/>
        <end position="22"/>
    </location>
</feature>
<protein>
    <submittedName>
        <fullName evidence="2">Uncharacterized protein</fullName>
    </submittedName>
</protein>
<evidence type="ECO:0000313" key="3">
    <source>
        <dbReference type="Proteomes" id="UP000499080"/>
    </source>
</evidence>
<dbReference type="OrthoDB" id="6427451at2759"/>
<dbReference type="EMBL" id="BGPR01001158">
    <property type="protein sequence ID" value="GBM46907.1"/>
    <property type="molecule type" value="Genomic_DNA"/>
</dbReference>
<dbReference type="Proteomes" id="UP000499080">
    <property type="component" value="Unassembled WGS sequence"/>
</dbReference>
<gene>
    <name evidence="2" type="ORF">AVEN_105770_1</name>
</gene>